<protein>
    <submittedName>
        <fullName evidence="1">Uncharacterized protein</fullName>
    </submittedName>
</protein>
<dbReference type="RefSeq" id="WP_235164756.1">
    <property type="nucleotide sequence ID" value="NZ_CP098805.1"/>
</dbReference>
<name>A0ABY4XNL3_9BACT</name>
<organism evidence="1 2">
    <name type="scientific">Dyadobacter chenhuakuii</name>
    <dbReference type="NCBI Taxonomy" id="2909339"/>
    <lineage>
        <taxon>Bacteria</taxon>
        <taxon>Pseudomonadati</taxon>
        <taxon>Bacteroidota</taxon>
        <taxon>Cytophagia</taxon>
        <taxon>Cytophagales</taxon>
        <taxon>Spirosomataceae</taxon>
        <taxon>Dyadobacter</taxon>
    </lineage>
</organism>
<proteinExistence type="predicted"/>
<dbReference type="EMBL" id="CP098805">
    <property type="protein sequence ID" value="USJ31985.1"/>
    <property type="molecule type" value="Genomic_DNA"/>
</dbReference>
<reference evidence="1" key="1">
    <citation type="submission" date="2022-06" db="EMBL/GenBank/DDBJ databases">
        <title>Novel species in genus Dyadobacter.</title>
        <authorList>
            <person name="Ma C."/>
        </authorList>
    </citation>
    <scope>NUCLEOTIDE SEQUENCE</scope>
    <source>
        <strain evidence="1">CY22</strain>
    </source>
</reference>
<dbReference type="Proteomes" id="UP001055420">
    <property type="component" value="Chromosome"/>
</dbReference>
<accession>A0ABY4XNL3</accession>
<evidence type="ECO:0000313" key="2">
    <source>
        <dbReference type="Proteomes" id="UP001055420"/>
    </source>
</evidence>
<sequence>MSQDFFCPWGVFSFSYNPRVETRGHFVDQPDGLFYLLLATKARRAESYLGPRSQPGDLMSQDVFCPWGTFFSFSFDPRVKTRSHFNDQPDGLFTYYWQPKPIGLNHIMAPGFNLGIL</sequence>
<gene>
    <name evidence="1" type="ORF">NFI80_04440</name>
</gene>
<keyword evidence="2" id="KW-1185">Reference proteome</keyword>
<evidence type="ECO:0000313" key="1">
    <source>
        <dbReference type="EMBL" id="USJ31985.1"/>
    </source>
</evidence>